<dbReference type="GO" id="GO:0006508">
    <property type="term" value="P:proteolysis"/>
    <property type="evidence" value="ECO:0007669"/>
    <property type="project" value="InterPro"/>
</dbReference>
<dbReference type="PANTHER" id="PTHR22946">
    <property type="entry name" value="DIENELACTONE HYDROLASE DOMAIN-CONTAINING PROTEIN-RELATED"/>
    <property type="match status" value="1"/>
</dbReference>
<evidence type="ECO:0000259" key="1">
    <source>
        <dbReference type="Pfam" id="PF00326"/>
    </source>
</evidence>
<reference evidence="2" key="1">
    <citation type="submission" date="2021-05" db="EMBL/GenBank/DDBJ databases">
        <title>Complete genome sequence of the cellulolytic planctomycete Telmatocola sphagniphila SP2T and characterization of the first cellulase from planctomycetes.</title>
        <authorList>
            <person name="Rakitin A.L."/>
            <person name="Beletsky A.V."/>
            <person name="Naumoff D.G."/>
            <person name="Kulichevskaya I.S."/>
            <person name="Mardanov A.V."/>
            <person name="Ravin N.V."/>
            <person name="Dedysh S.N."/>
        </authorList>
    </citation>
    <scope>NUCLEOTIDE SEQUENCE</scope>
    <source>
        <strain evidence="2">SP2T</strain>
    </source>
</reference>
<dbReference type="GO" id="GO:0008236">
    <property type="term" value="F:serine-type peptidase activity"/>
    <property type="evidence" value="ECO:0007669"/>
    <property type="project" value="InterPro"/>
</dbReference>
<keyword evidence="3" id="KW-1185">Reference proteome</keyword>
<sequence>MKYLLSLGLLLYVTHYFPVLAGELHSKSGKVTFTPQGDQKEVADRYKLGEYCFEYQLQPKMDLPVCGVQIYTLTYPSPVKSEHVQNNTVFAEYYRPDGPGPFPGVIVLDVLGGDQKLSRGISTFFAQNGIAALFVQMAYYGPRRPPNGPKLLTPDVDHTMAAIRQTVLDCRCAAAWLESQPEIDPKRLGMLGTSLGSFMTGLTTASESRLHRVALLLGGGGIVDSYWQHPKAKPYLPILSLIGKENLKKIVEPADPLTYAENLKKHDLLIVAAKRDDVVPPEMAQKLWEATGKQEIHWVDTTHVGAALYILTILKPAVDHFKKP</sequence>
<gene>
    <name evidence="2" type="ORF">KIH39_07150</name>
</gene>
<evidence type="ECO:0000313" key="2">
    <source>
        <dbReference type="EMBL" id="QVL33678.1"/>
    </source>
</evidence>
<dbReference type="Pfam" id="PF00326">
    <property type="entry name" value="Peptidase_S9"/>
    <property type="match status" value="1"/>
</dbReference>
<name>A0A8E6BAP7_9BACT</name>
<evidence type="ECO:0000313" key="3">
    <source>
        <dbReference type="Proteomes" id="UP000676194"/>
    </source>
</evidence>
<protein>
    <submittedName>
        <fullName evidence="2">Prolyl oligopeptidase family serine peptidase</fullName>
    </submittedName>
</protein>
<dbReference type="Proteomes" id="UP000676194">
    <property type="component" value="Chromosome"/>
</dbReference>
<dbReference type="EMBL" id="CP074694">
    <property type="protein sequence ID" value="QVL33678.1"/>
    <property type="molecule type" value="Genomic_DNA"/>
</dbReference>
<dbReference type="KEGG" id="tsph:KIH39_07150"/>
<dbReference type="RefSeq" id="WP_213498608.1">
    <property type="nucleotide sequence ID" value="NZ_CP074694.1"/>
</dbReference>
<dbReference type="InterPro" id="IPR050261">
    <property type="entry name" value="FrsA_esterase"/>
</dbReference>
<dbReference type="SUPFAM" id="SSF53474">
    <property type="entry name" value="alpha/beta-Hydrolases"/>
    <property type="match status" value="1"/>
</dbReference>
<accession>A0A8E6BAP7</accession>
<dbReference type="AlphaFoldDB" id="A0A8E6BAP7"/>
<proteinExistence type="predicted"/>
<dbReference type="InterPro" id="IPR001375">
    <property type="entry name" value="Peptidase_S9_cat"/>
</dbReference>
<organism evidence="2 3">
    <name type="scientific">Telmatocola sphagniphila</name>
    <dbReference type="NCBI Taxonomy" id="1123043"/>
    <lineage>
        <taxon>Bacteria</taxon>
        <taxon>Pseudomonadati</taxon>
        <taxon>Planctomycetota</taxon>
        <taxon>Planctomycetia</taxon>
        <taxon>Gemmatales</taxon>
        <taxon>Gemmataceae</taxon>
    </lineage>
</organism>
<dbReference type="Gene3D" id="3.40.50.1820">
    <property type="entry name" value="alpha/beta hydrolase"/>
    <property type="match status" value="1"/>
</dbReference>
<dbReference type="InterPro" id="IPR029058">
    <property type="entry name" value="AB_hydrolase_fold"/>
</dbReference>
<feature type="domain" description="Peptidase S9 prolyl oligopeptidase catalytic" evidence="1">
    <location>
        <begin position="165"/>
        <end position="295"/>
    </location>
</feature>